<dbReference type="GO" id="GO:0005886">
    <property type="term" value="C:plasma membrane"/>
    <property type="evidence" value="ECO:0007669"/>
    <property type="project" value="UniProtKB-SubCell"/>
</dbReference>
<dbReference type="PANTHER" id="PTHR10791">
    <property type="entry name" value="RAG1-ACTIVATING PROTEIN 1"/>
    <property type="match status" value="1"/>
</dbReference>
<evidence type="ECO:0000256" key="6">
    <source>
        <dbReference type="ARBA" id="ARBA00022692"/>
    </source>
</evidence>
<evidence type="ECO:0000256" key="11">
    <source>
        <dbReference type="RuleBase" id="RU910715"/>
    </source>
</evidence>
<dbReference type="PANTHER" id="PTHR10791:SF22">
    <property type="entry name" value="BIDIRECTIONAL SUGAR TRANSPORTER SWEET11"/>
    <property type="match status" value="1"/>
</dbReference>
<keyword evidence="5 11" id="KW-0762">Sugar transport</keyword>
<comment type="caution">
    <text evidence="12">The sequence shown here is derived from an EMBL/GenBank/DDBJ whole genome shotgun (WGS) entry which is preliminary data.</text>
</comment>
<feature type="transmembrane region" description="Helical" evidence="11">
    <location>
        <begin position="24"/>
        <end position="41"/>
    </location>
</feature>
<evidence type="ECO:0000256" key="9">
    <source>
        <dbReference type="ARBA" id="ARBA00023136"/>
    </source>
</evidence>
<dbReference type="FunFam" id="1.20.1280.290:FF:000001">
    <property type="entry name" value="Bidirectional sugar transporter SWEET"/>
    <property type="match status" value="1"/>
</dbReference>
<dbReference type="Gene3D" id="1.20.1280.290">
    <property type="match status" value="2"/>
</dbReference>
<gene>
    <name evidence="12" type="primary">SWEET14</name>
    <name evidence="12" type="ORF">KSP39_PZI006997</name>
</gene>
<keyword evidence="4" id="KW-1003">Cell membrane</keyword>
<comment type="caution">
    <text evidence="11">Lacks conserved residue(s) required for the propagation of feature annotation.</text>
</comment>
<evidence type="ECO:0000256" key="7">
    <source>
        <dbReference type="ARBA" id="ARBA00022737"/>
    </source>
</evidence>
<accession>A0AAP0GA70</accession>
<keyword evidence="13" id="KW-1185">Reference proteome</keyword>
<dbReference type="Pfam" id="PF03083">
    <property type="entry name" value="MtN3_slv"/>
    <property type="match status" value="2"/>
</dbReference>
<evidence type="ECO:0000256" key="10">
    <source>
        <dbReference type="ARBA" id="ARBA00037238"/>
    </source>
</evidence>
<comment type="function">
    <text evidence="11">Mediates both low-affinity uptake and efflux of sugar across the membrane.</text>
</comment>
<evidence type="ECO:0000256" key="5">
    <source>
        <dbReference type="ARBA" id="ARBA00022597"/>
    </source>
</evidence>
<dbReference type="FunFam" id="1.20.1280.290:FF:000003">
    <property type="entry name" value="Bidirectional sugar transporter SWEET"/>
    <property type="match status" value="1"/>
</dbReference>
<protein>
    <recommendedName>
        <fullName evidence="11">Bidirectional sugar transporter SWEET</fullName>
    </recommendedName>
</protein>
<evidence type="ECO:0000256" key="8">
    <source>
        <dbReference type="ARBA" id="ARBA00022989"/>
    </source>
</evidence>
<feature type="transmembrane region" description="Helical" evidence="11">
    <location>
        <begin position="83"/>
        <end position="105"/>
    </location>
</feature>
<evidence type="ECO:0000313" key="13">
    <source>
        <dbReference type="Proteomes" id="UP001418222"/>
    </source>
</evidence>
<feature type="transmembrane region" description="Helical" evidence="11">
    <location>
        <begin position="47"/>
        <end position="71"/>
    </location>
</feature>
<name>A0AAP0GA70_9ASPA</name>
<sequence>MVYLAPVPTFYTIYKKKSTGEFQCFPYVITLFSSMLWVYYACLKSNALLLLIINFIGCFIEIGYIIMYLIYAPRTTKLITARTVAFLNIAMFGLILACTLLLSHGHQRTNILGWICAAFSACVFVAPLSIMRLVILTKSVEFMPFFLSFSLTINASIWLGYGVLSKDKFVALPNILGLVLGILQIALYCVYKDAKPKRTILPVSVTAVPTIVPVSYQRSEADNVEEDGEDRARI</sequence>
<comment type="similarity">
    <text evidence="2 11">Belongs to the SWEET sugar transporter family.</text>
</comment>
<keyword evidence="6 11" id="KW-0812">Transmembrane</keyword>
<dbReference type="EMBL" id="JBBWWQ010000005">
    <property type="protein sequence ID" value="KAK8947385.1"/>
    <property type="molecule type" value="Genomic_DNA"/>
</dbReference>
<reference evidence="12 13" key="1">
    <citation type="journal article" date="2022" name="Nat. Plants">
        <title>Genomes of leafy and leafless Platanthera orchids illuminate the evolution of mycoheterotrophy.</title>
        <authorList>
            <person name="Li M.H."/>
            <person name="Liu K.W."/>
            <person name="Li Z."/>
            <person name="Lu H.C."/>
            <person name="Ye Q.L."/>
            <person name="Zhang D."/>
            <person name="Wang J.Y."/>
            <person name="Li Y.F."/>
            <person name="Zhong Z.M."/>
            <person name="Liu X."/>
            <person name="Yu X."/>
            <person name="Liu D.K."/>
            <person name="Tu X.D."/>
            <person name="Liu B."/>
            <person name="Hao Y."/>
            <person name="Liao X.Y."/>
            <person name="Jiang Y.T."/>
            <person name="Sun W.H."/>
            <person name="Chen J."/>
            <person name="Chen Y.Q."/>
            <person name="Ai Y."/>
            <person name="Zhai J.W."/>
            <person name="Wu S.S."/>
            <person name="Zhou Z."/>
            <person name="Hsiao Y.Y."/>
            <person name="Wu W.L."/>
            <person name="Chen Y.Y."/>
            <person name="Lin Y.F."/>
            <person name="Hsu J.L."/>
            <person name="Li C.Y."/>
            <person name="Wang Z.W."/>
            <person name="Zhao X."/>
            <person name="Zhong W.Y."/>
            <person name="Ma X.K."/>
            <person name="Ma L."/>
            <person name="Huang J."/>
            <person name="Chen G.Z."/>
            <person name="Huang M.Z."/>
            <person name="Huang L."/>
            <person name="Peng D.H."/>
            <person name="Luo Y.B."/>
            <person name="Zou S.Q."/>
            <person name="Chen S.P."/>
            <person name="Lan S."/>
            <person name="Tsai W.C."/>
            <person name="Van de Peer Y."/>
            <person name="Liu Z.J."/>
        </authorList>
    </citation>
    <scope>NUCLEOTIDE SEQUENCE [LARGE SCALE GENOMIC DNA]</scope>
    <source>
        <strain evidence="12">Lor287</strain>
    </source>
</reference>
<proteinExistence type="inferred from homology"/>
<dbReference type="Proteomes" id="UP001418222">
    <property type="component" value="Unassembled WGS sequence"/>
</dbReference>
<organism evidence="12 13">
    <name type="scientific">Platanthera zijinensis</name>
    <dbReference type="NCBI Taxonomy" id="2320716"/>
    <lineage>
        <taxon>Eukaryota</taxon>
        <taxon>Viridiplantae</taxon>
        <taxon>Streptophyta</taxon>
        <taxon>Embryophyta</taxon>
        <taxon>Tracheophyta</taxon>
        <taxon>Spermatophyta</taxon>
        <taxon>Magnoliopsida</taxon>
        <taxon>Liliopsida</taxon>
        <taxon>Asparagales</taxon>
        <taxon>Orchidaceae</taxon>
        <taxon>Orchidoideae</taxon>
        <taxon>Orchideae</taxon>
        <taxon>Orchidinae</taxon>
        <taxon>Platanthera</taxon>
    </lineage>
</organism>
<keyword evidence="3 11" id="KW-0813">Transport</keyword>
<keyword evidence="9 11" id="KW-0472">Membrane</keyword>
<evidence type="ECO:0000313" key="12">
    <source>
        <dbReference type="EMBL" id="KAK8947385.1"/>
    </source>
</evidence>
<comment type="function">
    <text evidence="10">Mediates both low-affinity uptake and efflux of sugar across the plasma membrane.</text>
</comment>
<comment type="subcellular location">
    <subcellularLocation>
        <location evidence="1">Cell membrane</location>
        <topology evidence="1">Multi-pass membrane protein</topology>
    </subcellularLocation>
</comment>
<feature type="transmembrane region" description="Helical" evidence="11">
    <location>
        <begin position="142"/>
        <end position="164"/>
    </location>
</feature>
<evidence type="ECO:0000256" key="2">
    <source>
        <dbReference type="ARBA" id="ARBA00007809"/>
    </source>
</evidence>
<feature type="transmembrane region" description="Helical" evidence="11">
    <location>
        <begin position="170"/>
        <end position="191"/>
    </location>
</feature>
<feature type="transmembrane region" description="Helical" evidence="11">
    <location>
        <begin position="111"/>
        <end position="130"/>
    </location>
</feature>
<evidence type="ECO:0000256" key="1">
    <source>
        <dbReference type="ARBA" id="ARBA00004651"/>
    </source>
</evidence>
<evidence type="ECO:0000256" key="4">
    <source>
        <dbReference type="ARBA" id="ARBA00022475"/>
    </source>
</evidence>
<dbReference type="GO" id="GO:0051119">
    <property type="term" value="F:sugar transmembrane transporter activity"/>
    <property type="evidence" value="ECO:0007669"/>
    <property type="project" value="InterPro"/>
</dbReference>
<dbReference type="InterPro" id="IPR047664">
    <property type="entry name" value="SWEET"/>
</dbReference>
<keyword evidence="7" id="KW-0677">Repeat</keyword>
<dbReference type="AlphaFoldDB" id="A0AAP0GA70"/>
<evidence type="ECO:0000256" key="3">
    <source>
        <dbReference type="ARBA" id="ARBA00022448"/>
    </source>
</evidence>
<dbReference type="InterPro" id="IPR004316">
    <property type="entry name" value="SWEET_rpt"/>
</dbReference>
<keyword evidence="8 11" id="KW-1133">Transmembrane helix</keyword>